<evidence type="ECO:0000313" key="3">
    <source>
        <dbReference type="Proteomes" id="UP001602058"/>
    </source>
</evidence>
<accession>A0ABW6UY65</accession>
<evidence type="ECO:0000313" key="2">
    <source>
        <dbReference type="EMBL" id="MFF4527030.1"/>
    </source>
</evidence>
<organism evidence="2 3">
    <name type="scientific">Streptomyces bluensis</name>
    <dbReference type="NCBI Taxonomy" id="33897"/>
    <lineage>
        <taxon>Bacteria</taxon>
        <taxon>Bacillati</taxon>
        <taxon>Actinomycetota</taxon>
        <taxon>Actinomycetes</taxon>
        <taxon>Kitasatosporales</taxon>
        <taxon>Streptomycetaceae</taxon>
        <taxon>Streptomyces</taxon>
    </lineage>
</organism>
<comment type="caution">
    <text evidence="2">The sequence shown here is derived from an EMBL/GenBank/DDBJ whole genome shotgun (WGS) entry which is preliminary data.</text>
</comment>
<dbReference type="RefSeq" id="WP_387892509.1">
    <property type="nucleotide sequence ID" value="NZ_JBIAWJ010000031.1"/>
</dbReference>
<name>A0ABW6UY65_9ACTN</name>
<dbReference type="EMBL" id="JBIAWJ010000031">
    <property type="protein sequence ID" value="MFF4527030.1"/>
    <property type="molecule type" value="Genomic_DNA"/>
</dbReference>
<reference evidence="2 3" key="1">
    <citation type="submission" date="2024-10" db="EMBL/GenBank/DDBJ databases">
        <title>The Natural Products Discovery Center: Release of the First 8490 Sequenced Strains for Exploring Actinobacteria Biosynthetic Diversity.</title>
        <authorList>
            <person name="Kalkreuter E."/>
            <person name="Kautsar S.A."/>
            <person name="Yang D."/>
            <person name="Bader C.D."/>
            <person name="Teijaro C.N."/>
            <person name="Fluegel L."/>
            <person name="Davis C.M."/>
            <person name="Simpson J.R."/>
            <person name="Lauterbach L."/>
            <person name="Steele A.D."/>
            <person name="Gui C."/>
            <person name="Meng S."/>
            <person name="Li G."/>
            <person name="Viehrig K."/>
            <person name="Ye F."/>
            <person name="Su P."/>
            <person name="Kiefer A.F."/>
            <person name="Nichols A."/>
            <person name="Cepeda A.J."/>
            <person name="Yan W."/>
            <person name="Fan B."/>
            <person name="Jiang Y."/>
            <person name="Adhikari A."/>
            <person name="Zheng C.-J."/>
            <person name="Schuster L."/>
            <person name="Cowan T.M."/>
            <person name="Smanski M.J."/>
            <person name="Chevrette M.G."/>
            <person name="De Carvalho L.P.S."/>
            <person name="Shen B."/>
        </authorList>
    </citation>
    <scope>NUCLEOTIDE SEQUENCE [LARGE SCALE GENOMIC DNA]</scope>
    <source>
        <strain evidence="2 3">NPDC001390</strain>
    </source>
</reference>
<sequence length="74" mass="8398">MTKCTCDPHPWSYTDPEPMPDQDCPKHGDPAILSGPQTTTRTIERKASGESVSPYTEELHHREWTKLCEDQKDG</sequence>
<dbReference type="Proteomes" id="UP001602058">
    <property type="component" value="Unassembled WGS sequence"/>
</dbReference>
<keyword evidence="3" id="KW-1185">Reference proteome</keyword>
<gene>
    <name evidence="2" type="ORF">ACFY1D_37295</name>
</gene>
<feature type="region of interest" description="Disordered" evidence="1">
    <location>
        <begin position="1"/>
        <end position="58"/>
    </location>
</feature>
<proteinExistence type="predicted"/>
<evidence type="ECO:0000256" key="1">
    <source>
        <dbReference type="SAM" id="MobiDB-lite"/>
    </source>
</evidence>
<protein>
    <submittedName>
        <fullName evidence="2">Uncharacterized protein</fullName>
    </submittedName>
</protein>